<dbReference type="STRING" id="65357.A0A024G3P5"/>
<dbReference type="Gene3D" id="3.40.30.10">
    <property type="entry name" value="Glutaredoxin"/>
    <property type="match status" value="1"/>
</dbReference>
<name>A0A024G3P5_9STRA</name>
<dbReference type="Proteomes" id="UP000053237">
    <property type="component" value="Unassembled WGS sequence"/>
</dbReference>
<accession>A0A024G3P5</accession>
<keyword evidence="3" id="KW-1185">Reference proteome</keyword>
<dbReference type="PANTHER" id="PTHR33875">
    <property type="entry name" value="OS09G0542200 PROTEIN"/>
    <property type="match status" value="1"/>
</dbReference>
<evidence type="ECO:0000256" key="1">
    <source>
        <dbReference type="SAM" id="SignalP"/>
    </source>
</evidence>
<comment type="caution">
    <text evidence="2">The sequence shown here is derived from an EMBL/GenBank/DDBJ whole genome shotgun (WGS) entry which is preliminary data.</text>
</comment>
<sequence length="212" mass="24820">MVALKLFLMLQIIRVQARPEFPPVPAGFRLHKCSLSAPVQIETFIDPLVNRTYTSYDIMMKLAKEYKDQICVRFILFSHPDNAQSFEIYTSIYQVTKELGDDVFFKWLEIIYEHRMSFTDFKDLYLTPLDVRKKMRELASASFPRLSYKSLADENARLDGVERLLVYWKYAVSREIYDANIYLINGVSTSELPGVSYEWFKALIESVLQPIN</sequence>
<dbReference type="EMBL" id="CAIX01000019">
    <property type="protein sequence ID" value="CCI41463.1"/>
    <property type="molecule type" value="Genomic_DNA"/>
</dbReference>
<evidence type="ECO:0000313" key="3">
    <source>
        <dbReference type="Proteomes" id="UP000053237"/>
    </source>
</evidence>
<dbReference type="PANTHER" id="PTHR33875:SF2">
    <property type="entry name" value="ACR183CP"/>
    <property type="match status" value="1"/>
</dbReference>
<dbReference type="InParanoid" id="A0A024G3P5"/>
<dbReference type="AlphaFoldDB" id="A0A024G3P5"/>
<gene>
    <name evidence="2" type="ORF">BN9_022470</name>
</gene>
<proteinExistence type="predicted"/>
<evidence type="ECO:0008006" key="4">
    <source>
        <dbReference type="Google" id="ProtNLM"/>
    </source>
</evidence>
<feature type="chain" id="PRO_5001529217" description="RXLR phytopathogen effector protein WY-domain domain-containing protein" evidence="1">
    <location>
        <begin position="18"/>
        <end position="212"/>
    </location>
</feature>
<evidence type="ECO:0000313" key="2">
    <source>
        <dbReference type="EMBL" id="CCI41463.1"/>
    </source>
</evidence>
<keyword evidence="1" id="KW-0732">Signal</keyword>
<feature type="signal peptide" evidence="1">
    <location>
        <begin position="1"/>
        <end position="17"/>
    </location>
</feature>
<reference evidence="2 3" key="1">
    <citation type="submission" date="2012-05" db="EMBL/GenBank/DDBJ databases">
        <title>Recombination and specialization in a pathogen metapopulation.</title>
        <authorList>
            <person name="Gardiner A."/>
            <person name="Kemen E."/>
            <person name="Schultz-Larsen T."/>
            <person name="MacLean D."/>
            <person name="Van Oosterhout C."/>
            <person name="Jones J.D.G."/>
        </authorList>
    </citation>
    <scope>NUCLEOTIDE SEQUENCE [LARGE SCALE GENOMIC DNA]</scope>
    <source>
        <strain evidence="2 3">Ac Nc2</strain>
    </source>
</reference>
<organism evidence="2 3">
    <name type="scientific">Albugo candida</name>
    <dbReference type="NCBI Taxonomy" id="65357"/>
    <lineage>
        <taxon>Eukaryota</taxon>
        <taxon>Sar</taxon>
        <taxon>Stramenopiles</taxon>
        <taxon>Oomycota</taxon>
        <taxon>Peronosporomycetes</taxon>
        <taxon>Albuginales</taxon>
        <taxon>Albuginaceae</taxon>
        <taxon>Albugo</taxon>
    </lineage>
</organism>
<protein>
    <recommendedName>
        <fullName evidence="4">RXLR phytopathogen effector protein WY-domain domain-containing protein</fullName>
    </recommendedName>
</protein>